<feature type="transmembrane region" description="Helical" evidence="9">
    <location>
        <begin position="151"/>
        <end position="168"/>
    </location>
</feature>
<protein>
    <submittedName>
        <fullName evidence="10">Uncharacterized protein</fullName>
    </submittedName>
</protein>
<dbReference type="PANTHER" id="PTHR33908:SF11">
    <property type="entry name" value="MEMBRANE PROTEIN"/>
    <property type="match status" value="1"/>
</dbReference>
<gene>
    <name evidence="10" type="ORF">GALL_113840</name>
</gene>
<accession>A0A1J5SEX1</accession>
<keyword evidence="6 9" id="KW-1133">Transmembrane helix</keyword>
<evidence type="ECO:0000256" key="4">
    <source>
        <dbReference type="ARBA" id="ARBA00022679"/>
    </source>
</evidence>
<dbReference type="InterPro" id="IPR050297">
    <property type="entry name" value="LipidA_mod_glycosyltrf_83"/>
</dbReference>
<evidence type="ECO:0000256" key="7">
    <source>
        <dbReference type="ARBA" id="ARBA00023136"/>
    </source>
</evidence>
<dbReference type="PANTHER" id="PTHR33908">
    <property type="entry name" value="MANNOSYLTRANSFERASE YKCB-RELATED"/>
    <property type="match status" value="1"/>
</dbReference>
<keyword evidence="2" id="KW-1003">Cell membrane</keyword>
<feature type="transmembrane region" description="Helical" evidence="9">
    <location>
        <begin position="361"/>
        <end position="382"/>
    </location>
</feature>
<feature type="transmembrane region" description="Helical" evidence="9">
    <location>
        <begin position="103"/>
        <end position="120"/>
    </location>
</feature>
<feature type="transmembrane region" description="Helical" evidence="9">
    <location>
        <begin position="12"/>
        <end position="37"/>
    </location>
</feature>
<feature type="region of interest" description="Disordered" evidence="8">
    <location>
        <begin position="487"/>
        <end position="511"/>
    </location>
</feature>
<evidence type="ECO:0000256" key="2">
    <source>
        <dbReference type="ARBA" id="ARBA00022475"/>
    </source>
</evidence>
<sequence length="511" mass="55968">MPVSPIRPARRSLCIFAALVVAVLLIHLPGLGLWPIVNHDEVALNDAAWHWVSHGSVAMPLLAGKDPTYATNYLWHPPAHLLTMALAYRIFGLSIYVTRGESLLFAALATGMLFLVTQRLSGSAVAGVIAAFLLAAHPLWLWLARSGRMDPAAVCVGLAAWLVLLAAGRDDPDFPRPSVARAAMAGLIVGLAGLYHIVLLIWAPALAAALYARHRKSGLLPAVVLWAAAALPAAGWLLWVACTGRWHAWVVQFWDYQVMQRGAHRAFLERPWLELRLFIDQFRPLPFVGLAALAGFAAWVADLRRTRQTGLLAGFLVALAAVVFVLGKGTGAYPLYWYVWLAVAAGIGWQRQLLRSRAARLLLGAAVLNALLFMAVNDAAAYRQRAARSQERVGRFLKASLRPHSIVLGTEELWYATNAADCTLHIWEKPDPQREDYYITPRAQLNAPPPGFRLAARLPDIMPRILGHTGWYSDCAYDVWESIPRAAERSPGTPDTRLPTVPDQLGGGGKH</sequence>
<proteinExistence type="predicted"/>
<organism evidence="10">
    <name type="scientific">mine drainage metagenome</name>
    <dbReference type="NCBI Taxonomy" id="410659"/>
    <lineage>
        <taxon>unclassified sequences</taxon>
        <taxon>metagenomes</taxon>
        <taxon>ecological metagenomes</taxon>
    </lineage>
</organism>
<evidence type="ECO:0000256" key="8">
    <source>
        <dbReference type="SAM" id="MobiDB-lite"/>
    </source>
</evidence>
<reference evidence="10" key="1">
    <citation type="submission" date="2016-10" db="EMBL/GenBank/DDBJ databases">
        <title>Sequence of Gallionella enrichment culture.</title>
        <authorList>
            <person name="Poehlein A."/>
            <person name="Muehling M."/>
            <person name="Daniel R."/>
        </authorList>
    </citation>
    <scope>NUCLEOTIDE SEQUENCE</scope>
</reference>
<evidence type="ECO:0000256" key="9">
    <source>
        <dbReference type="SAM" id="Phobius"/>
    </source>
</evidence>
<keyword evidence="7 9" id="KW-0472">Membrane</keyword>
<evidence type="ECO:0000256" key="6">
    <source>
        <dbReference type="ARBA" id="ARBA00022989"/>
    </source>
</evidence>
<dbReference type="GO" id="GO:0005886">
    <property type="term" value="C:plasma membrane"/>
    <property type="evidence" value="ECO:0007669"/>
    <property type="project" value="UniProtKB-SubCell"/>
</dbReference>
<evidence type="ECO:0000256" key="3">
    <source>
        <dbReference type="ARBA" id="ARBA00022676"/>
    </source>
</evidence>
<comment type="caution">
    <text evidence="10">The sequence shown here is derived from an EMBL/GenBank/DDBJ whole genome shotgun (WGS) entry which is preliminary data.</text>
</comment>
<dbReference type="EMBL" id="MLJW01000043">
    <property type="protein sequence ID" value="OIR06467.1"/>
    <property type="molecule type" value="Genomic_DNA"/>
</dbReference>
<comment type="subcellular location">
    <subcellularLocation>
        <location evidence="1">Cell membrane</location>
        <topology evidence="1">Multi-pass membrane protein</topology>
    </subcellularLocation>
</comment>
<feature type="transmembrane region" description="Helical" evidence="9">
    <location>
        <begin position="285"/>
        <end position="303"/>
    </location>
</feature>
<dbReference type="AlphaFoldDB" id="A0A1J5SEX1"/>
<keyword evidence="3" id="KW-0328">Glycosyltransferase</keyword>
<feature type="transmembrane region" description="Helical" evidence="9">
    <location>
        <begin position="310"/>
        <end position="327"/>
    </location>
</feature>
<feature type="transmembrane region" description="Helical" evidence="9">
    <location>
        <begin position="126"/>
        <end position="144"/>
    </location>
</feature>
<evidence type="ECO:0000256" key="1">
    <source>
        <dbReference type="ARBA" id="ARBA00004651"/>
    </source>
</evidence>
<feature type="transmembrane region" description="Helical" evidence="9">
    <location>
        <begin position="333"/>
        <end position="349"/>
    </location>
</feature>
<dbReference type="GO" id="GO:0016763">
    <property type="term" value="F:pentosyltransferase activity"/>
    <property type="evidence" value="ECO:0007669"/>
    <property type="project" value="TreeGrafter"/>
</dbReference>
<feature type="transmembrane region" description="Helical" evidence="9">
    <location>
        <begin position="219"/>
        <end position="239"/>
    </location>
</feature>
<keyword evidence="4" id="KW-0808">Transferase</keyword>
<keyword evidence="5 9" id="KW-0812">Transmembrane</keyword>
<name>A0A1J5SEX1_9ZZZZ</name>
<feature type="transmembrane region" description="Helical" evidence="9">
    <location>
        <begin position="188"/>
        <end position="212"/>
    </location>
</feature>
<evidence type="ECO:0000256" key="5">
    <source>
        <dbReference type="ARBA" id="ARBA00022692"/>
    </source>
</evidence>
<feature type="transmembrane region" description="Helical" evidence="9">
    <location>
        <begin position="73"/>
        <end position="91"/>
    </location>
</feature>
<dbReference type="GO" id="GO:0008610">
    <property type="term" value="P:lipid biosynthetic process"/>
    <property type="evidence" value="ECO:0007669"/>
    <property type="project" value="UniProtKB-ARBA"/>
</dbReference>
<evidence type="ECO:0000313" key="10">
    <source>
        <dbReference type="EMBL" id="OIR06467.1"/>
    </source>
</evidence>